<organism evidence="1 2">
    <name type="scientific">Trifolium pratense</name>
    <name type="common">Red clover</name>
    <dbReference type="NCBI Taxonomy" id="57577"/>
    <lineage>
        <taxon>Eukaryota</taxon>
        <taxon>Viridiplantae</taxon>
        <taxon>Streptophyta</taxon>
        <taxon>Embryophyta</taxon>
        <taxon>Tracheophyta</taxon>
        <taxon>Spermatophyta</taxon>
        <taxon>Magnoliopsida</taxon>
        <taxon>eudicotyledons</taxon>
        <taxon>Gunneridae</taxon>
        <taxon>Pentapetalae</taxon>
        <taxon>rosids</taxon>
        <taxon>fabids</taxon>
        <taxon>Fabales</taxon>
        <taxon>Fabaceae</taxon>
        <taxon>Papilionoideae</taxon>
        <taxon>50 kb inversion clade</taxon>
        <taxon>NPAAA clade</taxon>
        <taxon>Hologalegina</taxon>
        <taxon>IRL clade</taxon>
        <taxon>Trifolieae</taxon>
        <taxon>Trifolium</taxon>
    </lineage>
</organism>
<evidence type="ECO:0000313" key="1">
    <source>
        <dbReference type="EMBL" id="CAJ2660377.1"/>
    </source>
</evidence>
<reference evidence="1" key="1">
    <citation type="submission" date="2023-10" db="EMBL/GenBank/DDBJ databases">
        <authorList>
            <person name="Rodriguez Cubillos JULIANA M."/>
            <person name="De Vega J."/>
        </authorList>
    </citation>
    <scope>NUCLEOTIDE SEQUENCE</scope>
</reference>
<gene>
    <name evidence="1" type="ORF">MILVUS5_LOCUS26337</name>
</gene>
<name>A0ACB0KYX5_TRIPR</name>
<proteinExistence type="predicted"/>
<protein>
    <submittedName>
        <fullName evidence="1">Uncharacterized protein</fullName>
    </submittedName>
</protein>
<sequence>MLANTMAVTELRVSYLTNSLAYCKTWSSTYQSHILSLQKSKSRIMYHKLSINNSTALNDKLTPLQTDDKTKSLDEVKRRSKEALLNSSDPIVTMKMIDSIQGLGIGHHLKDEINVQLGRICDWDASKDLFATSLQFRLLRHNGWSTCSVLYGCLVIDVFRKFLDKSGNFKESLNRDIKGMLSLYEASYLGTKDEEVLKKAMEFSKARLNDLRPYLSPEVSRNIGQALSLPKHLRMARLEARNYMEEYSKSSNQIPALLELAKLDSDMIQSLHQRELAEICRWDLDAIEQLPEYMKICYMVLYNTTNEIAYRIQKEHGLTAVSYLKRTWMDMFDAYLEEAKWFNSRYVPSFKAYLDNGAISVGSCMAMMHATFLIGDIKEPISMMKSYPRLFICCGEILRLWDDLGTSTEEKERGDNASSIDCLMGENNILDENEGRKHIRLQIRNLWQELNGLAMTKTIPLSIVNASLNMARTAQVIYQHGDDKSTFTVDDSVQKLIFTS</sequence>
<accession>A0ACB0KYX5</accession>
<dbReference type="Proteomes" id="UP001177021">
    <property type="component" value="Unassembled WGS sequence"/>
</dbReference>
<evidence type="ECO:0000313" key="2">
    <source>
        <dbReference type="Proteomes" id="UP001177021"/>
    </source>
</evidence>
<comment type="caution">
    <text evidence="1">The sequence shown here is derived from an EMBL/GenBank/DDBJ whole genome shotgun (WGS) entry which is preliminary data.</text>
</comment>
<keyword evidence="2" id="KW-1185">Reference proteome</keyword>
<dbReference type="EMBL" id="CASHSV030000311">
    <property type="protein sequence ID" value="CAJ2660377.1"/>
    <property type="molecule type" value="Genomic_DNA"/>
</dbReference>